<name>A0ABT4B3Y0_9ACTN</name>
<evidence type="ECO:0000313" key="3">
    <source>
        <dbReference type="Proteomes" id="UP001151002"/>
    </source>
</evidence>
<keyword evidence="1" id="KW-1133">Transmembrane helix</keyword>
<evidence type="ECO:0000313" key="2">
    <source>
        <dbReference type="EMBL" id="MCY1141206.1"/>
    </source>
</evidence>
<dbReference type="RefSeq" id="WP_267565574.1">
    <property type="nucleotide sequence ID" value="NZ_JAPNTZ010000008.1"/>
</dbReference>
<gene>
    <name evidence="2" type="ORF">OWR29_24675</name>
</gene>
<organism evidence="2 3">
    <name type="scientific">Paractinoplanes pyxinae</name>
    <dbReference type="NCBI Taxonomy" id="2997416"/>
    <lineage>
        <taxon>Bacteria</taxon>
        <taxon>Bacillati</taxon>
        <taxon>Actinomycetota</taxon>
        <taxon>Actinomycetes</taxon>
        <taxon>Micromonosporales</taxon>
        <taxon>Micromonosporaceae</taxon>
        <taxon>Paractinoplanes</taxon>
    </lineage>
</organism>
<evidence type="ECO:0008006" key="4">
    <source>
        <dbReference type="Google" id="ProtNLM"/>
    </source>
</evidence>
<accession>A0ABT4B3Y0</accession>
<feature type="transmembrane region" description="Helical" evidence="1">
    <location>
        <begin position="20"/>
        <end position="41"/>
    </location>
</feature>
<dbReference type="EMBL" id="JAPNTZ010000008">
    <property type="protein sequence ID" value="MCY1141206.1"/>
    <property type="molecule type" value="Genomic_DNA"/>
</dbReference>
<reference evidence="2" key="1">
    <citation type="submission" date="2022-11" db="EMBL/GenBank/DDBJ databases">
        <authorList>
            <person name="Somphong A."/>
            <person name="Phongsopitanun W."/>
        </authorList>
    </citation>
    <scope>NUCLEOTIDE SEQUENCE</scope>
    <source>
        <strain evidence="2">Pm04-4</strain>
    </source>
</reference>
<keyword evidence="3" id="KW-1185">Reference proteome</keyword>
<protein>
    <recommendedName>
        <fullName evidence="4">YqzM family protein</fullName>
    </recommendedName>
</protein>
<comment type="caution">
    <text evidence="2">The sequence shown here is derived from an EMBL/GenBank/DDBJ whole genome shotgun (WGS) entry which is preliminary data.</text>
</comment>
<keyword evidence="1" id="KW-0812">Transmembrane</keyword>
<dbReference type="Proteomes" id="UP001151002">
    <property type="component" value="Unassembled WGS sequence"/>
</dbReference>
<sequence length="43" mass="4659">MDVVDENTEDEFDNEIGPGTTIALILGLMVFYGLFIAIALARA</sequence>
<keyword evidence="1" id="KW-0472">Membrane</keyword>
<evidence type="ECO:0000256" key="1">
    <source>
        <dbReference type="SAM" id="Phobius"/>
    </source>
</evidence>
<proteinExistence type="predicted"/>